<proteinExistence type="predicted"/>
<protein>
    <submittedName>
        <fullName evidence="1">Uncharacterized protein</fullName>
    </submittedName>
</protein>
<reference evidence="1 2" key="1">
    <citation type="submission" date="2018-04" db="EMBL/GenBank/DDBJ databases">
        <title>The genome of golden apple snail Pomacea canaliculata provides insight into stress tolerance and invasive adaptation.</title>
        <authorList>
            <person name="Liu C."/>
            <person name="Liu B."/>
            <person name="Ren Y."/>
            <person name="Zhang Y."/>
            <person name="Wang H."/>
            <person name="Li S."/>
            <person name="Jiang F."/>
            <person name="Yin L."/>
            <person name="Zhang G."/>
            <person name="Qian W."/>
            <person name="Fan W."/>
        </authorList>
    </citation>
    <scope>NUCLEOTIDE SEQUENCE [LARGE SCALE GENOMIC DNA]</scope>
    <source>
        <strain evidence="1">SZHN2017</strain>
        <tissue evidence="1">Muscle</tissue>
    </source>
</reference>
<dbReference type="AlphaFoldDB" id="A0A2T7NEF7"/>
<gene>
    <name evidence="1" type="ORF">C0Q70_20058</name>
</gene>
<keyword evidence="2" id="KW-1185">Reference proteome</keyword>
<evidence type="ECO:0000313" key="1">
    <source>
        <dbReference type="EMBL" id="PVD19568.1"/>
    </source>
</evidence>
<comment type="caution">
    <text evidence="1">The sequence shown here is derived from an EMBL/GenBank/DDBJ whole genome shotgun (WGS) entry which is preliminary data.</text>
</comment>
<evidence type="ECO:0000313" key="2">
    <source>
        <dbReference type="Proteomes" id="UP000245119"/>
    </source>
</evidence>
<accession>A0A2T7NEF7</accession>
<sequence>MFVGVTTEARHGLHFLADFENKATPKVPSRAKRLLSFGLRWQQIPQPKGMVLTSTVDTGLCTSDLESVCLALSG</sequence>
<name>A0A2T7NEF7_POMCA</name>
<organism evidence="1 2">
    <name type="scientific">Pomacea canaliculata</name>
    <name type="common">Golden apple snail</name>
    <dbReference type="NCBI Taxonomy" id="400727"/>
    <lineage>
        <taxon>Eukaryota</taxon>
        <taxon>Metazoa</taxon>
        <taxon>Spiralia</taxon>
        <taxon>Lophotrochozoa</taxon>
        <taxon>Mollusca</taxon>
        <taxon>Gastropoda</taxon>
        <taxon>Caenogastropoda</taxon>
        <taxon>Architaenioglossa</taxon>
        <taxon>Ampullarioidea</taxon>
        <taxon>Ampullariidae</taxon>
        <taxon>Pomacea</taxon>
    </lineage>
</organism>
<dbReference type="EMBL" id="PZQS01000013">
    <property type="protein sequence ID" value="PVD19568.1"/>
    <property type="molecule type" value="Genomic_DNA"/>
</dbReference>
<dbReference type="Proteomes" id="UP000245119">
    <property type="component" value="Linkage Group LG13"/>
</dbReference>